<accession>A0A1F7WZF7</accession>
<dbReference type="EMBL" id="MGFQ01000055">
    <property type="protein sequence ID" value="OGM08196.1"/>
    <property type="molecule type" value="Genomic_DNA"/>
</dbReference>
<sequence>MSYITTVEKVKTIIPNQAVVEYLVEDWIFEEKIANVTIFMEAFLSQQYNIGEALIASLLGLDLSHHVGIQGITDLFYFAGTGYGYGGSGGPISMSADIDFSFNLTDTVLDEVYDLTAYMLGLSREFVEQTVYGGNFQVISDLGYLQYKVVGGNDNGSIYNVSIELQATKPFFMDSVAQQLLIDAALAGEAELSPIIQLLAAYIVAKDIITEYILPVFKEDKATNLAGVQLNVENLLPGFEEFLDGLNDKIADIWALLKYKGKITINPDGPNGPDITEGYASIARTVVRGRNVQNFNTPFSDAELYLRTGIGYENRNPNQSLDDIIGSPTIGI</sequence>
<organism evidence="1 2">
    <name type="scientific">Candidatus Woesebacteria bacterium RBG_13_36_22</name>
    <dbReference type="NCBI Taxonomy" id="1802478"/>
    <lineage>
        <taxon>Bacteria</taxon>
        <taxon>Candidatus Woeseibacteriota</taxon>
    </lineage>
</organism>
<name>A0A1F7WZF7_9BACT</name>
<dbReference type="AlphaFoldDB" id="A0A1F7WZF7"/>
<gene>
    <name evidence="1" type="ORF">A2Z67_06290</name>
</gene>
<comment type="caution">
    <text evidence="1">The sequence shown here is derived from an EMBL/GenBank/DDBJ whole genome shotgun (WGS) entry which is preliminary data.</text>
</comment>
<evidence type="ECO:0000313" key="1">
    <source>
        <dbReference type="EMBL" id="OGM08196.1"/>
    </source>
</evidence>
<proteinExistence type="predicted"/>
<evidence type="ECO:0000313" key="2">
    <source>
        <dbReference type="Proteomes" id="UP000176939"/>
    </source>
</evidence>
<protein>
    <submittedName>
        <fullName evidence="1">Uncharacterized protein</fullName>
    </submittedName>
</protein>
<dbReference type="Proteomes" id="UP000176939">
    <property type="component" value="Unassembled WGS sequence"/>
</dbReference>
<reference evidence="1 2" key="1">
    <citation type="journal article" date="2016" name="Nat. Commun.">
        <title>Thousands of microbial genomes shed light on interconnected biogeochemical processes in an aquifer system.</title>
        <authorList>
            <person name="Anantharaman K."/>
            <person name="Brown C.T."/>
            <person name="Hug L.A."/>
            <person name="Sharon I."/>
            <person name="Castelle C.J."/>
            <person name="Probst A.J."/>
            <person name="Thomas B.C."/>
            <person name="Singh A."/>
            <person name="Wilkins M.J."/>
            <person name="Karaoz U."/>
            <person name="Brodie E.L."/>
            <person name="Williams K.H."/>
            <person name="Hubbard S.S."/>
            <person name="Banfield J.F."/>
        </authorList>
    </citation>
    <scope>NUCLEOTIDE SEQUENCE [LARGE SCALE GENOMIC DNA]</scope>
</reference>